<dbReference type="EMBL" id="FOIR01000002">
    <property type="protein sequence ID" value="SEW26803.1"/>
    <property type="molecule type" value="Genomic_DNA"/>
</dbReference>
<evidence type="ECO:0000313" key="3">
    <source>
        <dbReference type="Proteomes" id="UP000199437"/>
    </source>
</evidence>
<dbReference type="Gene3D" id="2.130.10.10">
    <property type="entry name" value="YVTN repeat-like/Quinoprotein amine dehydrogenase"/>
    <property type="match status" value="1"/>
</dbReference>
<evidence type="ECO:0000259" key="1">
    <source>
        <dbReference type="Pfam" id="PF16130"/>
    </source>
</evidence>
<dbReference type="Pfam" id="PF16130">
    <property type="entry name" value="DUF4842"/>
    <property type="match status" value="1"/>
</dbReference>
<dbReference type="SUPFAM" id="SSF63825">
    <property type="entry name" value="YWTD domain"/>
    <property type="match status" value="1"/>
</dbReference>
<proteinExistence type="predicted"/>
<organism evidence="2 3">
    <name type="scientific">Roseivirga pacifica</name>
    <dbReference type="NCBI Taxonomy" id="1267423"/>
    <lineage>
        <taxon>Bacteria</taxon>
        <taxon>Pseudomonadati</taxon>
        <taxon>Bacteroidota</taxon>
        <taxon>Cytophagia</taxon>
        <taxon>Cytophagales</taxon>
        <taxon>Roseivirgaceae</taxon>
        <taxon>Roseivirga</taxon>
    </lineage>
</organism>
<evidence type="ECO:0000313" key="2">
    <source>
        <dbReference type="EMBL" id="SEW26803.1"/>
    </source>
</evidence>
<feature type="domain" description="DUF4842" evidence="1">
    <location>
        <begin position="434"/>
        <end position="639"/>
    </location>
</feature>
<dbReference type="NCBIfam" id="TIGR04456">
    <property type="entry name" value="LruC_dom"/>
    <property type="match status" value="1"/>
</dbReference>
<dbReference type="STRING" id="1267423.SAMN05216290_2367"/>
<sequence length="655" mass="72205">MKKFVFLILSLSLVACIEEPNVGNEVDDSQSLTDYSFDTFDFETAKQVEININDIGSDAAKYELFYEFEGEMLSVGAYIKETNGLTVSHTLPSSVSELYVNKTTVNGTQQYNMPVNGASAALSIKDYTTGSAANSNNEGCVDHLYAVNNNGDFFSIDVSNSDFAPTELGQLQGGGSIANALDQANGIMYYNVGKNLYAYDIATGTYTTKHTNNPFNGNYPRLEYYDGYFYMSNKDVMHKVEVETNNVVATYKISGFINNSGGGDLAFDSNGELYLACFSGLYKFSSFDDANGTAQIIRISAENFPFQLTSMAIDRQDRIFVGTNDAQSNLIQISKEDGAYSIVKTFDKKINDLTAWKCETSDLSQVDSDNDGVIDELDDYPNDPEAAVDSYTPSELGMGSFAFEDLWPNKGDYDFNDMVIGYRYRNVLNGDNESVRLIMNFTIRAIGAANHSGFGIELDVDPNLVASVSGHSTAGNNTSLNEKGLEAQQNKSVIIVFNDSFNHIKPAAGASFINTDPNETSVAPFEFEVVVQFTNPIDPTLIGEAPFNPFIFSSYDRGVELHLAGNMPTALADQSLFGTAGDATDLAAGKTYQDSNNLPWAIHIIHKFRYPTEKSRIDQGYNKFVDWGLSRGTQFKDWYGDNSGYRNVNRLYFDN</sequence>
<protein>
    <submittedName>
        <fullName evidence="2">LruC domain-containing protein</fullName>
    </submittedName>
</protein>
<name>A0A1I0QI10_9BACT</name>
<dbReference type="InterPro" id="IPR015943">
    <property type="entry name" value="WD40/YVTN_repeat-like_dom_sf"/>
</dbReference>
<dbReference type="InterPro" id="IPR032295">
    <property type="entry name" value="DUF4842"/>
</dbReference>
<dbReference type="PROSITE" id="PS51257">
    <property type="entry name" value="PROKAR_LIPOPROTEIN"/>
    <property type="match status" value="1"/>
</dbReference>
<accession>A0A1I0QI10</accession>
<keyword evidence="3" id="KW-1185">Reference proteome</keyword>
<dbReference type="OrthoDB" id="1204817at2"/>
<reference evidence="3" key="1">
    <citation type="submission" date="2016-10" db="EMBL/GenBank/DDBJ databases">
        <authorList>
            <person name="Varghese N."/>
            <person name="Submissions S."/>
        </authorList>
    </citation>
    <scope>NUCLEOTIDE SEQUENCE [LARGE SCALE GENOMIC DNA]</scope>
    <source>
        <strain evidence="3">CGMCC 1.12402</strain>
    </source>
</reference>
<gene>
    <name evidence="2" type="ORF">SAMN05216290_2367</name>
</gene>
<dbReference type="AlphaFoldDB" id="A0A1I0QI10"/>
<dbReference type="Proteomes" id="UP000199437">
    <property type="component" value="Unassembled WGS sequence"/>
</dbReference>
<dbReference type="GeneID" id="99987069"/>
<dbReference type="InterPro" id="IPR031025">
    <property type="entry name" value="LruC_dom"/>
</dbReference>
<dbReference type="RefSeq" id="WP_090258790.1">
    <property type="nucleotide sequence ID" value="NZ_FOIR01000002.1"/>
</dbReference>